<reference evidence="5" key="8">
    <citation type="journal article" date="2009" name="Nat. Rev. Microbiol.">
        <title>Structural and mechanistic determinants of c-di-GMP signalling.</title>
        <authorList>
            <person name="Schirmer T."/>
            <person name="Jenal U."/>
        </authorList>
    </citation>
    <scope>NUCLEOTIDE SEQUENCE</scope>
</reference>
<dbReference type="GO" id="GO:0052621">
    <property type="term" value="F:diguanylate cyclase activity"/>
    <property type="evidence" value="ECO:0007669"/>
    <property type="project" value="UniProtKB-EC"/>
</dbReference>
<reference evidence="5" key="4">
    <citation type="journal article" date="2004" name="Proc. Natl. Acad. Sci. U.S.A.">
        <title>Structural basis of activity and allosteric control of diguanylate cyclase.</title>
        <authorList>
            <person name="Chan C."/>
            <person name="Paul R."/>
            <person name="Samoray D."/>
            <person name="Amiot N.C."/>
            <person name="Giese B."/>
            <person name="Jenal U."/>
            <person name="Schirmer T."/>
        </authorList>
    </citation>
    <scope>NUCLEOTIDE SEQUENCE</scope>
</reference>
<dbReference type="Gene3D" id="3.30.70.270">
    <property type="match status" value="1"/>
</dbReference>
<evidence type="ECO:0000259" key="3">
    <source>
        <dbReference type="PROSITE" id="PS50887"/>
    </source>
</evidence>
<reference evidence="5" key="6">
    <citation type="journal article" date="2005" name="Mol. Microbiol.">
        <title>C-di-GMP: the dawning of a novel bacterial signalling system.</title>
        <authorList>
            <person name="Romling U."/>
            <person name="Gomelsky M."/>
            <person name="Galperin M.Y."/>
        </authorList>
    </citation>
    <scope>NUCLEOTIDE SEQUENCE</scope>
</reference>
<dbReference type="PROSITE" id="PS50887">
    <property type="entry name" value="GGDEF"/>
    <property type="match status" value="1"/>
</dbReference>
<reference evidence="5" key="5">
    <citation type="journal article" date="2005" name="J. Bacteriol.">
        <title>Phenotypic convergence mediated by GGDEF-domain-containing proteins.</title>
        <authorList>
            <person name="Simm R."/>
            <person name="Fetherston J.D."/>
            <person name="Kader A."/>
            <person name="Romling U."/>
            <person name="Perry R.D."/>
        </authorList>
    </citation>
    <scope>NUCLEOTIDE SEQUENCE</scope>
</reference>
<dbReference type="InterPro" id="IPR029787">
    <property type="entry name" value="Nucleotide_cyclase"/>
</dbReference>
<dbReference type="NCBIfam" id="TIGR00254">
    <property type="entry name" value="GGDEF"/>
    <property type="match status" value="1"/>
</dbReference>
<dbReference type="CDD" id="cd01949">
    <property type="entry name" value="GGDEF"/>
    <property type="match status" value="1"/>
</dbReference>
<reference evidence="5" key="10">
    <citation type="submission" date="2025-08" db="UniProtKB">
        <authorList>
            <consortium name="RefSeq"/>
        </authorList>
    </citation>
    <scope>IDENTIFICATION</scope>
</reference>
<reference evidence="5" key="7">
    <citation type="journal article" date="2006" name="Curr. Opin. Microbiol.">
        <title>Cyclic di-GMP as a second messenger.</title>
        <authorList>
            <person name="Romling U."/>
            <person name="Amikam D."/>
        </authorList>
    </citation>
    <scope>NUCLEOTIDE SEQUENCE</scope>
</reference>
<evidence type="ECO:0000256" key="1">
    <source>
        <dbReference type="ARBA" id="ARBA00012528"/>
    </source>
</evidence>
<keyword evidence="4" id="KW-1185">Reference proteome</keyword>
<protein>
    <recommendedName>
        <fullName evidence="1">diguanylate cyclase</fullName>
        <ecNumber evidence="1">2.7.7.65</ecNumber>
    </recommendedName>
</protein>
<evidence type="ECO:0000256" key="2">
    <source>
        <dbReference type="ARBA" id="ARBA00034247"/>
    </source>
</evidence>
<evidence type="ECO:0000313" key="5">
    <source>
        <dbReference type="RefSeq" id="WP_028310651.1"/>
    </source>
</evidence>
<reference evidence="5" key="3">
    <citation type="journal article" date="2004" name="Mol. Microbiol.">
        <title>GGDEF and EAL domains inversely regulate cyclic di-GMP levels and transition from sessility to motility.</title>
        <authorList>
            <person name="Simm R."/>
            <person name="Morr M."/>
            <person name="Kader A."/>
            <person name="Nimtz M."/>
            <person name="Romling U."/>
        </authorList>
    </citation>
    <scope>NUCLEOTIDE SEQUENCE</scope>
</reference>
<dbReference type="PANTHER" id="PTHR45138">
    <property type="entry name" value="REGULATORY COMPONENTS OF SENSORY TRANSDUCTION SYSTEM"/>
    <property type="match status" value="1"/>
</dbReference>
<dbReference type="InterPro" id="IPR050469">
    <property type="entry name" value="Diguanylate_Cyclase"/>
</dbReference>
<reference evidence="5" key="2">
    <citation type="journal article" date="2004" name="Microbiology">
        <title>Cyclic di-GMP as a bacterial second messenger.</title>
        <authorList>
            <person name="D'Argenio D.A."/>
            <person name="Miller S.I."/>
        </authorList>
    </citation>
    <scope>NUCLEOTIDE SEQUENCE</scope>
</reference>
<dbReference type="PANTHER" id="PTHR45138:SF9">
    <property type="entry name" value="DIGUANYLATE CYCLASE DGCM-RELATED"/>
    <property type="match status" value="1"/>
</dbReference>
<dbReference type="SUPFAM" id="SSF55073">
    <property type="entry name" value="Nucleotide cyclase"/>
    <property type="match status" value="1"/>
</dbReference>
<feature type="domain" description="GGDEF" evidence="3">
    <location>
        <begin position="187"/>
        <end position="316"/>
    </location>
</feature>
<dbReference type="InterPro" id="IPR000160">
    <property type="entry name" value="GGDEF_dom"/>
</dbReference>
<dbReference type="AlphaFoldDB" id="A0A8B6X1R0"/>
<dbReference type="RefSeq" id="WP_028310651.1">
    <property type="nucleotide sequence ID" value="NZ_AXWS01000007.1"/>
</dbReference>
<dbReference type="SMART" id="SM00267">
    <property type="entry name" value="GGDEF"/>
    <property type="match status" value="1"/>
</dbReference>
<dbReference type="OrthoDB" id="9813903at2"/>
<dbReference type="GO" id="GO:0005886">
    <property type="term" value="C:plasma membrane"/>
    <property type="evidence" value="ECO:0007669"/>
    <property type="project" value="TreeGrafter"/>
</dbReference>
<dbReference type="EC" id="2.7.7.65" evidence="1"/>
<sequence>MDKIIDYVADVTGERDRDAIDLAVAQALFECLDPDALTLFRLFEDDARERRLMPRAVFGAGYQSPLATVQLNRNLRETLPRVVDDPLVERCVNQQAAVRGSAADGRHRALFPLASDREVIAVMEVLTRDSMSPREQRMALGVLRILRNHLAILDYSEHDTLTGLLNRKTFDGRFNKLVTRVSRAEGEAPWFAIADIDRFKSINDNFGHLFGDEVLLLLARLMRENFRGGDKLYRFGGEEFIVTLDRATADAAESAFERLRHRVEAHAFPQVGRVTISLGFTTVLPGDLPANAIERADTALYYAKENGRNRVCGYEHLVSQGLIVPKTARAEMELF</sequence>
<proteinExistence type="predicted"/>
<accession>A0A8B6X1R0</accession>
<comment type="catalytic activity">
    <reaction evidence="2">
        <text>2 GTP = 3',3'-c-di-GMP + 2 diphosphate</text>
        <dbReference type="Rhea" id="RHEA:24898"/>
        <dbReference type="ChEBI" id="CHEBI:33019"/>
        <dbReference type="ChEBI" id="CHEBI:37565"/>
        <dbReference type="ChEBI" id="CHEBI:58805"/>
        <dbReference type="EC" id="2.7.7.65"/>
    </reaction>
</comment>
<reference evidence="5" key="1">
    <citation type="journal article" date="2001" name="Proteins">
        <title>GGDEF domain is homologous to adenylyl cyclase.</title>
        <authorList>
            <person name="Pei J."/>
            <person name="Grishin N.V."/>
        </authorList>
    </citation>
    <scope>NUCLEOTIDE SEQUENCE</scope>
</reference>
<evidence type="ECO:0000313" key="4">
    <source>
        <dbReference type="Proteomes" id="UP000675920"/>
    </source>
</evidence>
<name>A0A8B6X1R0_9BURK</name>
<organism evidence="4 5">
    <name type="scientific">Derxia gummosa DSM 723</name>
    <dbReference type="NCBI Taxonomy" id="1121388"/>
    <lineage>
        <taxon>Bacteria</taxon>
        <taxon>Pseudomonadati</taxon>
        <taxon>Pseudomonadota</taxon>
        <taxon>Betaproteobacteria</taxon>
        <taxon>Burkholderiales</taxon>
        <taxon>Alcaligenaceae</taxon>
        <taxon>Derxia</taxon>
    </lineage>
</organism>
<dbReference type="GO" id="GO:1902201">
    <property type="term" value="P:negative regulation of bacterial-type flagellum-dependent cell motility"/>
    <property type="evidence" value="ECO:0007669"/>
    <property type="project" value="TreeGrafter"/>
</dbReference>
<reference evidence="5" key="9">
    <citation type="journal article" date="2016" name="J. Bacteriol.">
        <title>Diversity of Cyclic Di-GMP-Binding Proteins and Mechanisms.</title>
        <authorList>
            <person name="Chou S.H."/>
            <person name="Galperin M.Y."/>
        </authorList>
    </citation>
    <scope>NUCLEOTIDE SEQUENCE</scope>
</reference>
<dbReference type="Proteomes" id="UP000675920">
    <property type="component" value="Unplaced"/>
</dbReference>
<dbReference type="Pfam" id="PF00990">
    <property type="entry name" value="GGDEF"/>
    <property type="match status" value="1"/>
</dbReference>
<dbReference type="FunFam" id="3.30.70.270:FF:000001">
    <property type="entry name" value="Diguanylate cyclase domain protein"/>
    <property type="match status" value="1"/>
</dbReference>
<dbReference type="GO" id="GO:0043709">
    <property type="term" value="P:cell adhesion involved in single-species biofilm formation"/>
    <property type="evidence" value="ECO:0007669"/>
    <property type="project" value="TreeGrafter"/>
</dbReference>
<dbReference type="InterPro" id="IPR043128">
    <property type="entry name" value="Rev_trsase/Diguanyl_cyclase"/>
</dbReference>